<name>A0A974Y1K3_9GAMM</name>
<evidence type="ECO:0000313" key="2">
    <source>
        <dbReference type="Proteomes" id="UP000639274"/>
    </source>
</evidence>
<dbReference type="KEGG" id="lsf:I8J32_001910"/>
<proteinExistence type="predicted"/>
<dbReference type="Proteomes" id="UP000639274">
    <property type="component" value="Chromosome"/>
</dbReference>
<dbReference type="RefSeq" id="WP_200615533.1">
    <property type="nucleotide sequence ID" value="NZ_CP071518.1"/>
</dbReference>
<dbReference type="EMBL" id="CP071518">
    <property type="protein sequence ID" value="QSX78720.1"/>
    <property type="molecule type" value="Genomic_DNA"/>
</dbReference>
<accession>A0A974Y1K3</accession>
<organism evidence="1 2">
    <name type="scientific">Agrilutibacter solisilvae</name>
    <dbReference type="NCBI Taxonomy" id="2763317"/>
    <lineage>
        <taxon>Bacteria</taxon>
        <taxon>Pseudomonadati</taxon>
        <taxon>Pseudomonadota</taxon>
        <taxon>Gammaproteobacteria</taxon>
        <taxon>Lysobacterales</taxon>
        <taxon>Lysobacteraceae</taxon>
        <taxon>Agrilutibacter</taxon>
    </lineage>
</organism>
<dbReference type="AlphaFoldDB" id="A0A974Y1K3"/>
<evidence type="ECO:0000313" key="1">
    <source>
        <dbReference type="EMBL" id="QSX78720.1"/>
    </source>
</evidence>
<keyword evidence="2" id="KW-1185">Reference proteome</keyword>
<gene>
    <name evidence="1" type="ORF">I8J32_001910</name>
</gene>
<reference evidence="1 2" key="1">
    <citation type="submission" date="2021-03" db="EMBL/GenBank/DDBJ databases">
        <title>Lysobacter sp. nov. isolated from soil of gangwondo yeongwol, south Korea.</title>
        <authorList>
            <person name="Kim K.R."/>
            <person name="Kim K.H."/>
            <person name="Jeon C.O."/>
        </authorList>
    </citation>
    <scope>NUCLEOTIDE SEQUENCE [LARGE SCALE GENOMIC DNA]</scope>
    <source>
        <strain evidence="1 2">R19</strain>
    </source>
</reference>
<protein>
    <submittedName>
        <fullName evidence="1">Uncharacterized protein</fullName>
    </submittedName>
</protein>
<sequence>MSISTDEKKVALAQEATKIVVALIQGVPNVFGAAGAEEAGRRAAAAFSLVYDQIKNKTL</sequence>